<sequence length="144" mass="16308">MRAEKLFFWNLSSGSLHDHNKGRIVLHILRRFRHHEPRNFGLKGGGTGLGSPSSESFGQSIALVKTGPSTVLHDFFVCQWATCADRRRLGLTGWKRKPAPLHCYHELSLWLITHRRKESIFQRPAMVEPGTMSTGLSECILTKS</sequence>
<proteinExistence type="predicted"/>
<accession>A0A5B0PXC1</accession>
<dbReference type="EMBL" id="VSWC01000040">
    <property type="protein sequence ID" value="KAA1105553.1"/>
    <property type="molecule type" value="Genomic_DNA"/>
</dbReference>
<organism evidence="1 2">
    <name type="scientific">Puccinia graminis f. sp. tritici</name>
    <dbReference type="NCBI Taxonomy" id="56615"/>
    <lineage>
        <taxon>Eukaryota</taxon>
        <taxon>Fungi</taxon>
        <taxon>Dikarya</taxon>
        <taxon>Basidiomycota</taxon>
        <taxon>Pucciniomycotina</taxon>
        <taxon>Pucciniomycetes</taxon>
        <taxon>Pucciniales</taxon>
        <taxon>Pucciniaceae</taxon>
        <taxon>Puccinia</taxon>
    </lineage>
</organism>
<evidence type="ECO:0000313" key="1">
    <source>
        <dbReference type="EMBL" id="KAA1105553.1"/>
    </source>
</evidence>
<evidence type="ECO:0000313" key="2">
    <source>
        <dbReference type="Proteomes" id="UP000324748"/>
    </source>
</evidence>
<reference evidence="1 2" key="1">
    <citation type="submission" date="2019-05" db="EMBL/GenBank/DDBJ databases">
        <title>Emergence of the Ug99 lineage of the wheat stem rust pathogen through somatic hybridization.</title>
        <authorList>
            <person name="Li F."/>
            <person name="Upadhyaya N.M."/>
            <person name="Sperschneider J."/>
            <person name="Matny O."/>
            <person name="Nguyen-Phuc H."/>
            <person name="Mago R."/>
            <person name="Raley C."/>
            <person name="Miller M.E."/>
            <person name="Silverstein K.A.T."/>
            <person name="Henningsen E."/>
            <person name="Hirsch C.D."/>
            <person name="Visser B."/>
            <person name="Pretorius Z.A."/>
            <person name="Steffenson B.J."/>
            <person name="Schwessinger B."/>
            <person name="Dodds P.N."/>
            <person name="Figueroa M."/>
        </authorList>
    </citation>
    <scope>NUCLEOTIDE SEQUENCE [LARGE SCALE GENOMIC DNA]</scope>
    <source>
        <strain evidence="1">21-0</strain>
    </source>
</reference>
<gene>
    <name evidence="1" type="ORF">PGT21_011595</name>
</gene>
<dbReference type="AlphaFoldDB" id="A0A5B0PXC1"/>
<comment type="caution">
    <text evidence="1">The sequence shown here is derived from an EMBL/GenBank/DDBJ whole genome shotgun (WGS) entry which is preliminary data.</text>
</comment>
<dbReference type="Proteomes" id="UP000324748">
    <property type="component" value="Unassembled WGS sequence"/>
</dbReference>
<name>A0A5B0PXC1_PUCGR</name>
<keyword evidence="2" id="KW-1185">Reference proteome</keyword>
<protein>
    <submittedName>
        <fullName evidence="1">Uncharacterized protein</fullName>
    </submittedName>
</protein>